<dbReference type="Proteomes" id="UP000184001">
    <property type="component" value="Unassembled WGS sequence"/>
</dbReference>
<protein>
    <submittedName>
        <fullName evidence="1">Uncharacterized protein</fullName>
    </submittedName>
</protein>
<organism evidence="1 2">
    <name type="scientific">Halodesulfovibrio aestuarii</name>
    <dbReference type="NCBI Taxonomy" id="126333"/>
    <lineage>
        <taxon>Bacteria</taxon>
        <taxon>Pseudomonadati</taxon>
        <taxon>Thermodesulfobacteriota</taxon>
        <taxon>Desulfovibrionia</taxon>
        <taxon>Desulfovibrionales</taxon>
        <taxon>Desulfovibrionaceae</taxon>
        <taxon>Halodesulfovibrio</taxon>
    </lineage>
</organism>
<accession>A0A8G2CCC9</accession>
<evidence type="ECO:0000313" key="2">
    <source>
        <dbReference type="Proteomes" id="UP000184001"/>
    </source>
</evidence>
<sequence length="99" mass="11634">MNKVDWERPLTEDEKEFLEHMIEGLPNYIARQRVHIFLGGWFEGKTLANADLNGDGPRSMIKGGRRVLYETRDLVEWAIRYFGIKRIENKLLFVRARAA</sequence>
<gene>
    <name evidence="1" type="ORF">SAMN05660830_03196</name>
</gene>
<dbReference type="EMBL" id="FQZR01000020">
    <property type="protein sequence ID" value="SHJ77770.1"/>
    <property type="molecule type" value="Genomic_DNA"/>
</dbReference>
<evidence type="ECO:0000313" key="1">
    <source>
        <dbReference type="EMBL" id="SHJ77770.1"/>
    </source>
</evidence>
<reference evidence="1 2" key="1">
    <citation type="submission" date="2016-11" db="EMBL/GenBank/DDBJ databases">
        <authorList>
            <person name="Varghese N."/>
            <person name="Submissions S."/>
        </authorList>
    </citation>
    <scope>NUCLEOTIDE SEQUENCE [LARGE SCALE GENOMIC DNA]</scope>
    <source>
        <strain evidence="1 2">DSM 17919</strain>
    </source>
</reference>
<dbReference type="AlphaFoldDB" id="A0A8G2CCC9"/>
<comment type="caution">
    <text evidence="1">The sequence shown here is derived from an EMBL/GenBank/DDBJ whole genome shotgun (WGS) entry which is preliminary data.</text>
</comment>
<proteinExistence type="predicted"/>
<dbReference type="RefSeq" id="WP_019999123.1">
    <property type="nucleotide sequence ID" value="NZ_CP192219.1"/>
</dbReference>
<name>A0A8G2CCC9_9BACT</name>